<keyword evidence="4" id="KW-1185">Reference proteome</keyword>
<dbReference type="PROSITE" id="PS01071">
    <property type="entry name" value="GRPE"/>
    <property type="match status" value="1"/>
</dbReference>
<organism evidence="3 4">
    <name type="scientific">Dysosmobacter acutus</name>
    <dbReference type="NCBI Taxonomy" id="2841504"/>
    <lineage>
        <taxon>Bacteria</taxon>
        <taxon>Bacillati</taxon>
        <taxon>Bacillota</taxon>
        <taxon>Clostridia</taxon>
        <taxon>Eubacteriales</taxon>
        <taxon>Oscillospiraceae</taxon>
        <taxon>Dysosmobacter</taxon>
    </lineage>
</organism>
<reference evidence="3 4" key="1">
    <citation type="submission" date="2021-06" db="EMBL/GenBank/DDBJ databases">
        <authorList>
            <person name="Sun Q."/>
            <person name="Li D."/>
        </authorList>
    </citation>
    <scope>NUCLEOTIDE SEQUENCE [LARGE SCALE GENOMIC DNA]</scope>
    <source>
        <strain evidence="3 4">MSJ-2</strain>
    </source>
</reference>
<dbReference type="RefSeq" id="WP_216558626.1">
    <property type="nucleotide sequence ID" value="NZ_JAHLQN010000001.1"/>
</dbReference>
<comment type="subcellular location">
    <subcellularLocation>
        <location evidence="1">Cytoplasm</location>
    </subcellularLocation>
</comment>
<dbReference type="Pfam" id="PF01025">
    <property type="entry name" value="GrpE"/>
    <property type="match status" value="1"/>
</dbReference>
<keyword evidence="1" id="KW-0346">Stress response</keyword>
<keyword evidence="1" id="KW-0963">Cytoplasm</keyword>
<evidence type="ECO:0000313" key="3">
    <source>
        <dbReference type="EMBL" id="MBU5625932.1"/>
    </source>
</evidence>
<keyword evidence="1" id="KW-0143">Chaperone</keyword>
<comment type="similarity">
    <text evidence="1">Belongs to the GrpE family.</text>
</comment>
<proteinExistence type="inferred from homology"/>
<accession>A0ABS6F704</accession>
<dbReference type="InterPro" id="IPR000740">
    <property type="entry name" value="GrpE"/>
</dbReference>
<evidence type="ECO:0000313" key="4">
    <source>
        <dbReference type="Proteomes" id="UP000787672"/>
    </source>
</evidence>
<dbReference type="Proteomes" id="UP000787672">
    <property type="component" value="Unassembled WGS sequence"/>
</dbReference>
<evidence type="ECO:0000256" key="2">
    <source>
        <dbReference type="SAM" id="MobiDB-lite"/>
    </source>
</evidence>
<comment type="subunit">
    <text evidence="1">Homodimer.</text>
</comment>
<dbReference type="PANTHER" id="PTHR21237">
    <property type="entry name" value="GRPE PROTEIN"/>
    <property type="match status" value="1"/>
</dbReference>
<sequence>MSEENKNQTPEEPVSPESKEGGQETQEPKEEAKAAKPKKSKEKKYTLTREQMEQMELAAKQLEAAKDQYTRLAAEYDNYRKRTAREKETIYQDAKGDTIEKFLAVYDNLERALKTDDQSDSPHKKGMEMIFAQFKGILEAMGVTEIEALGQPFDPARHNAVMHIDDESLGENVVADVFQAGFMLGDRVLRFATVRVAN</sequence>
<dbReference type="PANTHER" id="PTHR21237:SF23">
    <property type="entry name" value="GRPE PROTEIN HOMOLOG, MITOCHONDRIAL"/>
    <property type="match status" value="1"/>
</dbReference>
<dbReference type="CDD" id="cd00446">
    <property type="entry name" value="GrpE"/>
    <property type="match status" value="1"/>
</dbReference>
<dbReference type="EMBL" id="JAHLQN010000001">
    <property type="protein sequence ID" value="MBU5625932.1"/>
    <property type="molecule type" value="Genomic_DNA"/>
</dbReference>
<dbReference type="HAMAP" id="MF_01151">
    <property type="entry name" value="GrpE"/>
    <property type="match status" value="1"/>
</dbReference>
<name>A0ABS6F704_9FIRM</name>
<comment type="caution">
    <text evidence="3">The sequence shown here is derived from an EMBL/GenBank/DDBJ whole genome shotgun (WGS) entry which is preliminary data.</text>
</comment>
<gene>
    <name evidence="1" type="primary">grpE</name>
    <name evidence="3" type="ORF">KQI82_03135</name>
</gene>
<evidence type="ECO:0000256" key="1">
    <source>
        <dbReference type="HAMAP-Rule" id="MF_01151"/>
    </source>
</evidence>
<feature type="compositionally biased region" description="Basic and acidic residues" evidence="2">
    <location>
        <begin position="17"/>
        <end position="34"/>
    </location>
</feature>
<comment type="function">
    <text evidence="1">Participates actively in the response to hyperosmotic and heat shock by preventing the aggregation of stress-denatured proteins, in association with DnaK and GrpE. It is the nucleotide exchange factor for DnaK and may function as a thermosensor. Unfolded proteins bind initially to DnaJ; upon interaction with the DnaJ-bound protein, DnaK hydrolyzes its bound ATP, resulting in the formation of a stable complex. GrpE releases ADP from DnaK; ATP binding to DnaK triggers the release of the substrate protein, thus completing the reaction cycle. Several rounds of ATP-dependent interactions between DnaJ, DnaK and GrpE are required for fully efficient folding.</text>
</comment>
<feature type="region of interest" description="Disordered" evidence="2">
    <location>
        <begin position="1"/>
        <end position="47"/>
    </location>
</feature>
<protein>
    <recommendedName>
        <fullName evidence="1">Protein GrpE</fullName>
    </recommendedName>
    <alternativeName>
        <fullName evidence="1">HSP-70 cofactor</fullName>
    </alternativeName>
</protein>